<dbReference type="Proteomes" id="UP001633002">
    <property type="component" value="Unassembled WGS sequence"/>
</dbReference>
<dbReference type="InterPro" id="IPR027806">
    <property type="entry name" value="HARBI1_dom"/>
</dbReference>
<comment type="similarity">
    <text evidence="3">Belongs to the HARBI1 family.</text>
</comment>
<keyword evidence="5" id="KW-0479">Metal-binding</keyword>
<evidence type="ECO:0000256" key="7">
    <source>
        <dbReference type="ARBA" id="ARBA00023242"/>
    </source>
</evidence>
<feature type="domain" description="DDE Tnp4" evidence="9">
    <location>
        <begin position="29"/>
        <end position="187"/>
    </location>
</feature>
<keyword evidence="7" id="KW-0539">Nucleus</keyword>
<sequence>MVNYTNRVMTALESAMGHEIAWPPRARLVDGTLVKLSQRPRDDGETYFDRKSNYSMNVQVICDQNKRVIYFFTGMLGSCHDLTCLRRSSLWERLGSAQLFDNGQYLLGDSGYIPLDRLVCSYKRTADEMDKVDFNTCVAHARVGNEHYIGILKARWHSLKEIRTQLRNLAENAYVIRWMRCCIILHNFLIWRRDEWSEDDHPIEVEREDDLGPPPQGARQCSRRGLERRQAVQRTCLEINRMPGGLLCR</sequence>
<comment type="cofactor">
    <cofactor evidence="1">
        <name>a divalent metal cation</name>
        <dbReference type="ChEBI" id="CHEBI:60240"/>
    </cofactor>
</comment>
<evidence type="ECO:0000256" key="4">
    <source>
        <dbReference type="ARBA" id="ARBA00022722"/>
    </source>
</evidence>
<dbReference type="GO" id="GO:0046872">
    <property type="term" value="F:metal ion binding"/>
    <property type="evidence" value="ECO:0007669"/>
    <property type="project" value="UniProtKB-KW"/>
</dbReference>
<feature type="region of interest" description="Disordered" evidence="8">
    <location>
        <begin position="204"/>
        <end position="226"/>
    </location>
</feature>
<organism evidence="10 11">
    <name type="scientific">Riccia sorocarpa</name>
    <dbReference type="NCBI Taxonomy" id="122646"/>
    <lineage>
        <taxon>Eukaryota</taxon>
        <taxon>Viridiplantae</taxon>
        <taxon>Streptophyta</taxon>
        <taxon>Embryophyta</taxon>
        <taxon>Marchantiophyta</taxon>
        <taxon>Marchantiopsida</taxon>
        <taxon>Marchantiidae</taxon>
        <taxon>Marchantiales</taxon>
        <taxon>Ricciaceae</taxon>
        <taxon>Riccia</taxon>
    </lineage>
</organism>
<evidence type="ECO:0000259" key="9">
    <source>
        <dbReference type="Pfam" id="PF13359"/>
    </source>
</evidence>
<proteinExistence type="inferred from homology"/>
<evidence type="ECO:0000256" key="8">
    <source>
        <dbReference type="SAM" id="MobiDB-lite"/>
    </source>
</evidence>
<evidence type="ECO:0000256" key="5">
    <source>
        <dbReference type="ARBA" id="ARBA00022723"/>
    </source>
</evidence>
<dbReference type="GO" id="GO:0016787">
    <property type="term" value="F:hydrolase activity"/>
    <property type="evidence" value="ECO:0007669"/>
    <property type="project" value="UniProtKB-KW"/>
</dbReference>
<dbReference type="PANTHER" id="PTHR22930">
    <property type="match status" value="1"/>
</dbReference>
<dbReference type="PANTHER" id="PTHR22930:SF85">
    <property type="entry name" value="GH03217P-RELATED"/>
    <property type="match status" value="1"/>
</dbReference>
<evidence type="ECO:0000313" key="11">
    <source>
        <dbReference type="Proteomes" id="UP001633002"/>
    </source>
</evidence>
<name>A0ABD3H9B1_9MARC</name>
<evidence type="ECO:0000256" key="6">
    <source>
        <dbReference type="ARBA" id="ARBA00022801"/>
    </source>
</evidence>
<dbReference type="AlphaFoldDB" id="A0ABD3H9B1"/>
<reference evidence="10 11" key="1">
    <citation type="submission" date="2024-09" db="EMBL/GenBank/DDBJ databases">
        <title>Chromosome-scale assembly of Riccia sorocarpa.</title>
        <authorList>
            <person name="Paukszto L."/>
        </authorList>
    </citation>
    <scope>NUCLEOTIDE SEQUENCE [LARGE SCALE GENOMIC DNA]</scope>
    <source>
        <strain evidence="10">LP-2024</strain>
        <tissue evidence="10">Aerial parts of the thallus</tissue>
    </source>
</reference>
<comment type="subcellular location">
    <subcellularLocation>
        <location evidence="2">Nucleus</location>
    </subcellularLocation>
</comment>
<evidence type="ECO:0000313" key="10">
    <source>
        <dbReference type="EMBL" id="KAL3686950.1"/>
    </source>
</evidence>
<dbReference type="Pfam" id="PF13359">
    <property type="entry name" value="DDE_Tnp_4"/>
    <property type="match status" value="1"/>
</dbReference>
<keyword evidence="11" id="KW-1185">Reference proteome</keyword>
<dbReference type="InterPro" id="IPR045249">
    <property type="entry name" value="HARBI1-like"/>
</dbReference>
<keyword evidence="4" id="KW-0540">Nuclease</keyword>
<evidence type="ECO:0000256" key="1">
    <source>
        <dbReference type="ARBA" id="ARBA00001968"/>
    </source>
</evidence>
<evidence type="ECO:0000256" key="3">
    <source>
        <dbReference type="ARBA" id="ARBA00006958"/>
    </source>
</evidence>
<keyword evidence="6" id="KW-0378">Hydrolase</keyword>
<accession>A0ABD3H9B1</accession>
<dbReference type="GO" id="GO:0004518">
    <property type="term" value="F:nuclease activity"/>
    <property type="evidence" value="ECO:0007669"/>
    <property type="project" value="UniProtKB-KW"/>
</dbReference>
<comment type="caution">
    <text evidence="10">The sequence shown here is derived from an EMBL/GenBank/DDBJ whole genome shotgun (WGS) entry which is preliminary data.</text>
</comment>
<dbReference type="EMBL" id="JBJQOH010000004">
    <property type="protein sequence ID" value="KAL3686950.1"/>
    <property type="molecule type" value="Genomic_DNA"/>
</dbReference>
<dbReference type="GO" id="GO:0005634">
    <property type="term" value="C:nucleus"/>
    <property type="evidence" value="ECO:0007669"/>
    <property type="project" value="UniProtKB-SubCell"/>
</dbReference>
<protein>
    <recommendedName>
        <fullName evidence="9">DDE Tnp4 domain-containing protein</fullName>
    </recommendedName>
</protein>
<gene>
    <name evidence="10" type="ORF">R1sor_013259</name>
</gene>
<evidence type="ECO:0000256" key="2">
    <source>
        <dbReference type="ARBA" id="ARBA00004123"/>
    </source>
</evidence>